<sequence>MSGFSCNPARALLIACITALAGGASAQSAEVLEAQRAAYDAVQPKSVIDLQMFRATTDAALPGDGAGQVRLISLNPAVNAWFVLQTGTADQPAQQSYHLENPDPHGQRVVLVPGDDPRIELWRGERKLTCRPWQGDPSALEDARKKGIPYAPICDKRLYLRNKASGARTTLEATTEFLRDHVWGGEKILNLAKGTLFKDSEMETANVLGMEQAGREAVGPGAAQMLETLEARPVIGHQMDITVYGADPGRMAGGLWYPVQGVPGVFASAYQPRWVPKAILDGPGKANWLDGTESQANGYFVAFDLSAFDVGFAVGTDHPGVGWSDRPPVSVRPRGMPGPDGFSNVAPLMRLGMVNPDVADRVVATFTAGFKRSHGAFRYGDYREVDYGKHYGFIENGAILSKLWPGLSTLYVLNDGTIGMKTWEEADNALLPRIRFARQNGVPIVVTDPETGLPVPGDRVTQWGPGNWSGSAEAKLRTLRAGACMKHNEGRQYLIYGYFSTATPSAMARTFQAYGCEYAMLLDMNALEHTYLALYARNADGMHVQHLVPGMKLIEKKARDGNLILRFLGFVDNRDFFYLTPKEDLK</sequence>
<feature type="signal peptide" evidence="1">
    <location>
        <begin position="1"/>
        <end position="26"/>
    </location>
</feature>
<feature type="chain" id="PRO_5027063576" evidence="1">
    <location>
        <begin position="27"/>
        <end position="586"/>
    </location>
</feature>
<proteinExistence type="predicted"/>
<dbReference type="EMBL" id="WWEN01000004">
    <property type="protein sequence ID" value="MYM55969.1"/>
    <property type="molecule type" value="Genomic_DNA"/>
</dbReference>
<keyword evidence="3" id="KW-1185">Reference proteome</keyword>
<evidence type="ECO:0000313" key="3">
    <source>
        <dbReference type="Proteomes" id="UP000479043"/>
    </source>
</evidence>
<name>A0A6L8LS50_9RHOB</name>
<evidence type="ECO:0000256" key="1">
    <source>
        <dbReference type="SAM" id="SignalP"/>
    </source>
</evidence>
<accession>A0A6L8LS50</accession>
<reference evidence="2 3" key="1">
    <citation type="submission" date="2020-01" db="EMBL/GenBank/DDBJ databases">
        <authorList>
            <person name="Chen S."/>
        </authorList>
    </citation>
    <scope>NUCLEOTIDE SEQUENCE [LARGE SCALE GENOMIC DNA]</scope>
    <source>
        <strain evidence="2 3">GS-10</strain>
    </source>
</reference>
<protein>
    <submittedName>
        <fullName evidence="2">Uncharacterized protein</fullName>
    </submittedName>
</protein>
<gene>
    <name evidence="2" type="ORF">GR167_11700</name>
</gene>
<evidence type="ECO:0000313" key="2">
    <source>
        <dbReference type="EMBL" id="MYM55969.1"/>
    </source>
</evidence>
<dbReference type="Proteomes" id="UP000479043">
    <property type="component" value="Unassembled WGS sequence"/>
</dbReference>
<organism evidence="2 3">
    <name type="scientific">Thalassovita mangrovi</name>
    <dbReference type="NCBI Taxonomy" id="2692236"/>
    <lineage>
        <taxon>Bacteria</taxon>
        <taxon>Pseudomonadati</taxon>
        <taxon>Pseudomonadota</taxon>
        <taxon>Alphaproteobacteria</taxon>
        <taxon>Rhodobacterales</taxon>
        <taxon>Roseobacteraceae</taxon>
        <taxon>Thalassovita</taxon>
    </lineage>
</organism>
<dbReference type="RefSeq" id="WP_160973686.1">
    <property type="nucleotide sequence ID" value="NZ_WWEN01000004.1"/>
</dbReference>
<keyword evidence="1" id="KW-0732">Signal</keyword>
<comment type="caution">
    <text evidence="2">The sequence shown here is derived from an EMBL/GenBank/DDBJ whole genome shotgun (WGS) entry which is preliminary data.</text>
</comment>
<dbReference type="AlphaFoldDB" id="A0A6L8LS50"/>